<reference evidence="2" key="4">
    <citation type="submission" date="2019-03" db="UniProtKB">
        <authorList>
            <consortium name="EnsemblPlants"/>
        </authorList>
    </citation>
    <scope>IDENTIFICATION</scope>
</reference>
<dbReference type="Gramene" id="AET6Gv20351600.1">
    <property type="protein sequence ID" value="AET6Gv20351600.1"/>
    <property type="gene ID" value="AET6Gv20351600"/>
</dbReference>
<organism evidence="2 3">
    <name type="scientific">Aegilops tauschii subsp. strangulata</name>
    <name type="common">Goatgrass</name>
    <dbReference type="NCBI Taxonomy" id="200361"/>
    <lineage>
        <taxon>Eukaryota</taxon>
        <taxon>Viridiplantae</taxon>
        <taxon>Streptophyta</taxon>
        <taxon>Embryophyta</taxon>
        <taxon>Tracheophyta</taxon>
        <taxon>Spermatophyta</taxon>
        <taxon>Magnoliopsida</taxon>
        <taxon>Liliopsida</taxon>
        <taxon>Poales</taxon>
        <taxon>Poaceae</taxon>
        <taxon>BOP clade</taxon>
        <taxon>Pooideae</taxon>
        <taxon>Triticodae</taxon>
        <taxon>Triticeae</taxon>
        <taxon>Triticinae</taxon>
        <taxon>Aegilops</taxon>
    </lineage>
</organism>
<dbReference type="Pfam" id="PF13966">
    <property type="entry name" value="zf-RVT"/>
    <property type="match status" value="1"/>
</dbReference>
<reference evidence="2" key="5">
    <citation type="journal article" date="2021" name="G3 (Bethesda)">
        <title>Aegilops tauschii genome assembly Aet v5.0 features greater sequence contiguity and improved annotation.</title>
        <authorList>
            <person name="Wang L."/>
            <person name="Zhu T."/>
            <person name="Rodriguez J.C."/>
            <person name="Deal K.R."/>
            <person name="Dubcovsky J."/>
            <person name="McGuire P.E."/>
            <person name="Lux T."/>
            <person name="Spannagl M."/>
            <person name="Mayer K.F.X."/>
            <person name="Baldrich P."/>
            <person name="Meyers B.C."/>
            <person name="Huo N."/>
            <person name="Gu Y.Q."/>
            <person name="Zhou H."/>
            <person name="Devos K.M."/>
            <person name="Bennetzen J.L."/>
            <person name="Unver T."/>
            <person name="Budak H."/>
            <person name="Gulick P.J."/>
            <person name="Galiba G."/>
            <person name="Kalapos B."/>
            <person name="Nelson D.R."/>
            <person name="Li P."/>
            <person name="You F.M."/>
            <person name="Luo M.C."/>
            <person name="Dvorak J."/>
        </authorList>
    </citation>
    <scope>NUCLEOTIDE SEQUENCE [LARGE SCALE GENOMIC DNA]</scope>
    <source>
        <strain evidence="2">cv. AL8/78</strain>
    </source>
</reference>
<reference evidence="3" key="2">
    <citation type="journal article" date="2017" name="Nat. Plants">
        <title>The Aegilops tauschii genome reveals multiple impacts of transposons.</title>
        <authorList>
            <person name="Zhao G."/>
            <person name="Zou C."/>
            <person name="Li K."/>
            <person name="Wang K."/>
            <person name="Li T."/>
            <person name="Gao L."/>
            <person name="Zhang X."/>
            <person name="Wang H."/>
            <person name="Yang Z."/>
            <person name="Liu X."/>
            <person name="Jiang W."/>
            <person name="Mao L."/>
            <person name="Kong X."/>
            <person name="Jiao Y."/>
            <person name="Jia J."/>
        </authorList>
    </citation>
    <scope>NUCLEOTIDE SEQUENCE [LARGE SCALE GENOMIC DNA]</scope>
    <source>
        <strain evidence="3">cv. AL8/78</strain>
    </source>
</reference>
<evidence type="ECO:0000313" key="2">
    <source>
        <dbReference type="EnsemblPlants" id="AET6Gv20351600.1"/>
    </source>
</evidence>
<dbReference type="AlphaFoldDB" id="A0A453NFD9"/>
<feature type="domain" description="Reverse transcriptase zinc-binding" evidence="1">
    <location>
        <begin position="2"/>
        <end position="69"/>
    </location>
</feature>
<proteinExistence type="predicted"/>
<dbReference type="Proteomes" id="UP000015105">
    <property type="component" value="Chromosome 6D"/>
</dbReference>
<dbReference type="InterPro" id="IPR026960">
    <property type="entry name" value="RVT-Znf"/>
</dbReference>
<evidence type="ECO:0000259" key="1">
    <source>
        <dbReference type="Pfam" id="PF13966"/>
    </source>
</evidence>
<dbReference type="EnsemblPlants" id="AET6Gv20351600.1">
    <property type="protein sequence ID" value="AET6Gv20351600.1"/>
    <property type="gene ID" value="AET6Gv20351600"/>
</dbReference>
<name>A0A453NFD9_AEGTS</name>
<accession>A0A453NFD9</accession>
<sequence>MKMYKHLMGDFEALKFFKLIWKIVCRLKHKIFFWLAMHNRINTRSLLKRKVFMMTDHSCPICNHQCEENTYASVLGLQFCSKLLEHSHSWKKTRYFWL</sequence>
<evidence type="ECO:0000313" key="3">
    <source>
        <dbReference type="Proteomes" id="UP000015105"/>
    </source>
</evidence>
<reference evidence="3" key="1">
    <citation type="journal article" date="2014" name="Science">
        <title>Ancient hybridizations among the ancestral genomes of bread wheat.</title>
        <authorList>
            <consortium name="International Wheat Genome Sequencing Consortium,"/>
            <person name="Marcussen T."/>
            <person name="Sandve S.R."/>
            <person name="Heier L."/>
            <person name="Spannagl M."/>
            <person name="Pfeifer M."/>
            <person name="Jakobsen K.S."/>
            <person name="Wulff B.B."/>
            <person name="Steuernagel B."/>
            <person name="Mayer K.F."/>
            <person name="Olsen O.A."/>
        </authorList>
    </citation>
    <scope>NUCLEOTIDE SEQUENCE [LARGE SCALE GENOMIC DNA]</scope>
    <source>
        <strain evidence="3">cv. AL8/78</strain>
    </source>
</reference>
<reference evidence="2" key="3">
    <citation type="journal article" date="2017" name="Nature">
        <title>Genome sequence of the progenitor of the wheat D genome Aegilops tauschii.</title>
        <authorList>
            <person name="Luo M.C."/>
            <person name="Gu Y.Q."/>
            <person name="Puiu D."/>
            <person name="Wang H."/>
            <person name="Twardziok S.O."/>
            <person name="Deal K.R."/>
            <person name="Huo N."/>
            <person name="Zhu T."/>
            <person name="Wang L."/>
            <person name="Wang Y."/>
            <person name="McGuire P.E."/>
            <person name="Liu S."/>
            <person name="Long H."/>
            <person name="Ramasamy R.K."/>
            <person name="Rodriguez J.C."/>
            <person name="Van S.L."/>
            <person name="Yuan L."/>
            <person name="Wang Z."/>
            <person name="Xia Z."/>
            <person name="Xiao L."/>
            <person name="Anderson O.D."/>
            <person name="Ouyang S."/>
            <person name="Liang Y."/>
            <person name="Zimin A.V."/>
            <person name="Pertea G."/>
            <person name="Qi P."/>
            <person name="Bennetzen J.L."/>
            <person name="Dai X."/>
            <person name="Dawson M.W."/>
            <person name="Muller H.G."/>
            <person name="Kugler K."/>
            <person name="Rivarola-Duarte L."/>
            <person name="Spannagl M."/>
            <person name="Mayer K.F.X."/>
            <person name="Lu F.H."/>
            <person name="Bevan M.W."/>
            <person name="Leroy P."/>
            <person name="Li P."/>
            <person name="You F.M."/>
            <person name="Sun Q."/>
            <person name="Liu Z."/>
            <person name="Lyons E."/>
            <person name="Wicker T."/>
            <person name="Salzberg S.L."/>
            <person name="Devos K.M."/>
            <person name="Dvorak J."/>
        </authorList>
    </citation>
    <scope>NUCLEOTIDE SEQUENCE [LARGE SCALE GENOMIC DNA]</scope>
    <source>
        <strain evidence="2">cv. AL8/78</strain>
    </source>
</reference>
<protein>
    <recommendedName>
        <fullName evidence="1">Reverse transcriptase zinc-binding domain-containing protein</fullName>
    </recommendedName>
</protein>
<keyword evidence="3" id="KW-1185">Reference proteome</keyword>